<sequence>MKILTLSLFIIAIYSNFAFAREPLKWGGVKLFDAFQSGKKYAGIFSNNSSSSNVERTICPLGYEYECLGTEYCCEKECGEVCEYGCCEPGFSCCKKGCCSSDSLCLKDGYCCPPDYNSCGNGYCCEKDETCVGIGYCSESSISCGLTTDIIKSKTYRDTAKKADPNTKVYEYESDSGKLIQRT</sequence>
<evidence type="ECO:0000313" key="2">
    <source>
        <dbReference type="EMBL" id="RHZ90249.1"/>
    </source>
</evidence>
<evidence type="ECO:0000256" key="1">
    <source>
        <dbReference type="SAM" id="SignalP"/>
    </source>
</evidence>
<protein>
    <recommendedName>
        <fullName evidence="4">Granulins domain-containing protein</fullName>
    </recommendedName>
</protein>
<dbReference type="EMBL" id="PQFF01000002">
    <property type="protein sequence ID" value="RHZ90249.1"/>
    <property type="molecule type" value="Genomic_DNA"/>
</dbReference>
<keyword evidence="1" id="KW-0732">Signal</keyword>
<feature type="chain" id="PRO_5017280083" description="Granulins domain-containing protein" evidence="1">
    <location>
        <begin position="21"/>
        <end position="183"/>
    </location>
</feature>
<dbReference type="AlphaFoldDB" id="A0A397JPI5"/>
<feature type="signal peptide" evidence="1">
    <location>
        <begin position="1"/>
        <end position="20"/>
    </location>
</feature>
<comment type="caution">
    <text evidence="2">The sequence shown here is derived from an EMBL/GenBank/DDBJ whole genome shotgun (WGS) entry which is preliminary data.</text>
</comment>
<gene>
    <name evidence="2" type="ORF">Glove_2g43</name>
</gene>
<reference evidence="2 3" key="1">
    <citation type="submission" date="2018-08" db="EMBL/GenBank/DDBJ databases">
        <title>Genome and evolution of the arbuscular mycorrhizal fungus Diversispora epigaea (formerly Glomus versiforme) and its bacterial endosymbionts.</title>
        <authorList>
            <person name="Sun X."/>
            <person name="Fei Z."/>
            <person name="Harrison M."/>
        </authorList>
    </citation>
    <scope>NUCLEOTIDE SEQUENCE [LARGE SCALE GENOMIC DNA]</scope>
    <source>
        <strain evidence="2 3">IT104</strain>
    </source>
</reference>
<name>A0A397JPI5_9GLOM</name>
<organism evidence="2 3">
    <name type="scientific">Diversispora epigaea</name>
    <dbReference type="NCBI Taxonomy" id="1348612"/>
    <lineage>
        <taxon>Eukaryota</taxon>
        <taxon>Fungi</taxon>
        <taxon>Fungi incertae sedis</taxon>
        <taxon>Mucoromycota</taxon>
        <taxon>Glomeromycotina</taxon>
        <taxon>Glomeromycetes</taxon>
        <taxon>Diversisporales</taxon>
        <taxon>Diversisporaceae</taxon>
        <taxon>Diversispora</taxon>
    </lineage>
</organism>
<dbReference type="Proteomes" id="UP000266861">
    <property type="component" value="Unassembled WGS sequence"/>
</dbReference>
<dbReference type="STRING" id="1348612.A0A397JPI5"/>
<accession>A0A397JPI5</accession>
<dbReference type="OrthoDB" id="2358911at2759"/>
<keyword evidence="3" id="KW-1185">Reference proteome</keyword>
<evidence type="ECO:0008006" key="4">
    <source>
        <dbReference type="Google" id="ProtNLM"/>
    </source>
</evidence>
<evidence type="ECO:0000313" key="3">
    <source>
        <dbReference type="Proteomes" id="UP000266861"/>
    </source>
</evidence>
<proteinExistence type="predicted"/>